<feature type="compositionally biased region" description="Basic residues" evidence="10">
    <location>
        <begin position="118"/>
        <end position="143"/>
    </location>
</feature>
<organism evidence="12 13">
    <name type="scientific">Eublepharis macularius</name>
    <name type="common">Leopard gecko</name>
    <name type="synonym">Cyrtodactylus macularius</name>
    <dbReference type="NCBI Taxonomy" id="481883"/>
    <lineage>
        <taxon>Eukaryota</taxon>
        <taxon>Metazoa</taxon>
        <taxon>Chordata</taxon>
        <taxon>Craniata</taxon>
        <taxon>Vertebrata</taxon>
        <taxon>Euteleostomi</taxon>
        <taxon>Lepidosauria</taxon>
        <taxon>Squamata</taxon>
        <taxon>Bifurcata</taxon>
        <taxon>Gekkota</taxon>
        <taxon>Eublepharidae</taxon>
        <taxon>Eublepharinae</taxon>
        <taxon>Eublepharis</taxon>
    </lineage>
</organism>
<protein>
    <recommendedName>
        <fullName evidence="9">Histone H2A</fullName>
    </recommendedName>
</protein>
<dbReference type="RefSeq" id="XP_054843998.1">
    <property type="nucleotide sequence ID" value="XM_054988023.1"/>
</dbReference>
<dbReference type="Proteomes" id="UP001190640">
    <property type="component" value="Chromosome 9"/>
</dbReference>
<dbReference type="PRINTS" id="PR00620">
    <property type="entry name" value="HISTONEH2A"/>
</dbReference>
<evidence type="ECO:0000256" key="5">
    <source>
        <dbReference type="ARBA" id="ARBA00022990"/>
    </source>
</evidence>
<feature type="region of interest" description="Disordered" evidence="10">
    <location>
        <begin position="1"/>
        <end position="26"/>
    </location>
</feature>
<evidence type="ECO:0000313" key="12">
    <source>
        <dbReference type="Proteomes" id="UP001190640"/>
    </source>
</evidence>
<evidence type="ECO:0000256" key="7">
    <source>
        <dbReference type="ARBA" id="ARBA00023242"/>
    </source>
</evidence>
<sequence>MSHSQCDAESSEELEPSHRGRRPKTSRSCRAGLIFPVGRIERFLRRGDFAERIGSGASVYMAAVLQYLTYDIVDIAGNIAASDHKRRIAPRHLHETIHCDSELQRLFGGIALPQGRATSKKQRMATSRRGRNKKTAHSVRRNHNAAVAA</sequence>
<comment type="subcellular location">
    <subcellularLocation>
        <location evidence="2">Chromosome</location>
    </subcellularLocation>
    <subcellularLocation>
        <location evidence="1 9">Nucleus</location>
    </subcellularLocation>
</comment>
<name>A0AA97JT10_EUBMA</name>
<dbReference type="KEGG" id="emc:129335468"/>
<keyword evidence="7 9" id="KW-0539">Nucleus</keyword>
<dbReference type="PROSITE" id="PS00046">
    <property type="entry name" value="HISTONE_H2A"/>
    <property type="match status" value="1"/>
</dbReference>
<dbReference type="GeneID" id="129335468"/>
<evidence type="ECO:0000256" key="9">
    <source>
        <dbReference type="RuleBase" id="RU003767"/>
    </source>
</evidence>
<dbReference type="Pfam" id="PF00125">
    <property type="entry name" value="Histone"/>
    <property type="match status" value="1"/>
</dbReference>
<comment type="subunit">
    <text evidence="9">The nucleosome is a histone octamer containing two molecules each of H2A, H2B, H3 and H4 assembled in one H3-H4 heterotetramer and two H2A-H2B heterodimers. The octamer wraps approximately 147 bp of DNA.</text>
</comment>
<evidence type="ECO:0000313" key="13">
    <source>
        <dbReference type="RefSeq" id="XP_054843998.1"/>
    </source>
</evidence>
<evidence type="ECO:0000256" key="10">
    <source>
        <dbReference type="SAM" id="MobiDB-lite"/>
    </source>
</evidence>
<evidence type="ECO:0000256" key="3">
    <source>
        <dbReference type="ARBA" id="ARBA00010691"/>
    </source>
</evidence>
<keyword evidence="6 9" id="KW-0238">DNA-binding</keyword>
<dbReference type="InterPro" id="IPR009072">
    <property type="entry name" value="Histone-fold"/>
</dbReference>
<evidence type="ECO:0000256" key="2">
    <source>
        <dbReference type="ARBA" id="ARBA00004286"/>
    </source>
</evidence>
<dbReference type="Gene3D" id="1.10.20.10">
    <property type="entry name" value="Histone, subunit A"/>
    <property type="match status" value="1"/>
</dbReference>
<evidence type="ECO:0000256" key="6">
    <source>
        <dbReference type="ARBA" id="ARBA00023125"/>
    </source>
</evidence>
<dbReference type="SMART" id="SM00414">
    <property type="entry name" value="H2A"/>
    <property type="match status" value="1"/>
</dbReference>
<dbReference type="AlphaFoldDB" id="A0AA97JT10"/>
<accession>A0AA97JT10</accession>
<gene>
    <name evidence="13" type="primary">LOC129335468</name>
</gene>
<dbReference type="GO" id="GO:0030527">
    <property type="term" value="F:structural constituent of chromatin"/>
    <property type="evidence" value="ECO:0007669"/>
    <property type="project" value="InterPro"/>
</dbReference>
<evidence type="ECO:0000256" key="8">
    <source>
        <dbReference type="ARBA" id="ARBA00023269"/>
    </source>
</evidence>
<evidence type="ECO:0000256" key="4">
    <source>
        <dbReference type="ARBA" id="ARBA00022454"/>
    </source>
</evidence>
<dbReference type="GO" id="GO:0005634">
    <property type="term" value="C:nucleus"/>
    <property type="evidence" value="ECO:0007669"/>
    <property type="project" value="UniProtKB-SubCell"/>
</dbReference>
<dbReference type="SUPFAM" id="SSF47113">
    <property type="entry name" value="Histone-fold"/>
    <property type="match status" value="1"/>
</dbReference>
<evidence type="ECO:0000259" key="11">
    <source>
        <dbReference type="Pfam" id="PF00125"/>
    </source>
</evidence>
<feature type="region of interest" description="Disordered" evidence="10">
    <location>
        <begin position="117"/>
        <end position="149"/>
    </location>
</feature>
<evidence type="ECO:0000256" key="1">
    <source>
        <dbReference type="ARBA" id="ARBA00004123"/>
    </source>
</evidence>
<comment type="similarity">
    <text evidence="3 9">Belongs to the histone H2A family.</text>
</comment>
<proteinExistence type="inferred from homology"/>
<dbReference type="InterPro" id="IPR007125">
    <property type="entry name" value="H2A/H2B/H3"/>
</dbReference>
<keyword evidence="5" id="KW-0007">Acetylation</keyword>
<feature type="domain" description="Core Histone H2A/H2B/H3" evidence="11">
    <location>
        <begin position="20"/>
        <end position="98"/>
    </location>
</feature>
<dbReference type="InterPro" id="IPR002119">
    <property type="entry name" value="Histone_H2A"/>
</dbReference>
<keyword evidence="12" id="KW-1185">Reference proteome</keyword>
<dbReference type="InterPro" id="IPR032458">
    <property type="entry name" value="Histone_H2A_CS"/>
</dbReference>
<dbReference type="GO" id="GO:0003677">
    <property type="term" value="F:DNA binding"/>
    <property type="evidence" value="ECO:0007669"/>
    <property type="project" value="UniProtKB-KW"/>
</dbReference>
<keyword evidence="4 9" id="KW-0158">Chromosome</keyword>
<dbReference type="CDD" id="cd00074">
    <property type="entry name" value="HFD_H2A"/>
    <property type="match status" value="1"/>
</dbReference>
<dbReference type="GO" id="GO:0000786">
    <property type="term" value="C:nucleosome"/>
    <property type="evidence" value="ECO:0007669"/>
    <property type="project" value="UniProtKB-KW"/>
</dbReference>
<dbReference type="GO" id="GO:0046982">
    <property type="term" value="F:protein heterodimerization activity"/>
    <property type="evidence" value="ECO:0007669"/>
    <property type="project" value="InterPro"/>
</dbReference>
<keyword evidence="8 9" id="KW-0544">Nucleosome core</keyword>
<dbReference type="PANTHER" id="PTHR23430">
    <property type="entry name" value="HISTONE H2A"/>
    <property type="match status" value="1"/>
</dbReference>
<reference evidence="13" key="1">
    <citation type="submission" date="2025-08" db="UniProtKB">
        <authorList>
            <consortium name="RefSeq"/>
        </authorList>
    </citation>
    <scope>IDENTIFICATION</scope>
    <source>
        <tissue evidence="13">Blood</tissue>
    </source>
</reference>